<dbReference type="EMBL" id="JAWRVG010000037">
    <property type="protein sequence ID" value="KAK4066995.1"/>
    <property type="molecule type" value="Genomic_DNA"/>
</dbReference>
<evidence type="ECO:0000313" key="2">
    <source>
        <dbReference type="EMBL" id="KAK4066995.1"/>
    </source>
</evidence>
<dbReference type="Proteomes" id="UP001273209">
    <property type="component" value="Unassembled WGS sequence"/>
</dbReference>
<evidence type="ECO:0000313" key="3">
    <source>
        <dbReference type="Proteomes" id="UP001273209"/>
    </source>
</evidence>
<organism evidence="2 3">
    <name type="scientific">Trichoderma aggressivum f. europaeum</name>
    <dbReference type="NCBI Taxonomy" id="173218"/>
    <lineage>
        <taxon>Eukaryota</taxon>
        <taxon>Fungi</taxon>
        <taxon>Dikarya</taxon>
        <taxon>Ascomycota</taxon>
        <taxon>Pezizomycotina</taxon>
        <taxon>Sordariomycetes</taxon>
        <taxon>Hypocreomycetidae</taxon>
        <taxon>Hypocreales</taxon>
        <taxon>Hypocreaceae</taxon>
        <taxon>Trichoderma</taxon>
    </lineage>
</organism>
<dbReference type="PANTHER" id="PTHR33112">
    <property type="entry name" value="DOMAIN PROTEIN, PUTATIVE-RELATED"/>
    <property type="match status" value="1"/>
</dbReference>
<dbReference type="AlphaFoldDB" id="A0AAE1J1G3"/>
<dbReference type="Pfam" id="PF06985">
    <property type="entry name" value="HET"/>
    <property type="match status" value="1"/>
</dbReference>
<keyword evidence="3" id="KW-1185">Reference proteome</keyword>
<accession>A0AAE1J1G3</accession>
<reference evidence="2" key="1">
    <citation type="submission" date="2023-11" db="EMBL/GenBank/DDBJ databases">
        <title>The genome sequences of three competitors of mushroom-forming fungi.</title>
        <authorList>
            <person name="Beijen E."/>
            <person name="Ohm R.A."/>
        </authorList>
    </citation>
    <scope>NUCLEOTIDE SEQUENCE</scope>
    <source>
        <strain evidence="2">CBS 100526</strain>
    </source>
</reference>
<comment type="caution">
    <text evidence="2">The sequence shown here is derived from an EMBL/GenBank/DDBJ whole genome shotgun (WGS) entry which is preliminary data.</text>
</comment>
<gene>
    <name evidence="2" type="ORF">Triagg1_7995</name>
</gene>
<dbReference type="RefSeq" id="XP_062753075.1">
    <property type="nucleotide sequence ID" value="XM_062902791.1"/>
</dbReference>
<dbReference type="InterPro" id="IPR010730">
    <property type="entry name" value="HET"/>
</dbReference>
<evidence type="ECO:0000259" key="1">
    <source>
        <dbReference type="Pfam" id="PF06985"/>
    </source>
</evidence>
<name>A0AAE1J1G3_9HYPO</name>
<protein>
    <recommendedName>
        <fullName evidence="1">Heterokaryon incompatibility domain-containing protein</fullName>
    </recommendedName>
</protein>
<sequence length="793" mass="89717">MADSIPTSTLCNVCTGIFAGKWQPQLQGWKRAIKRPGAPPDPFNPEPAFGTAYDHGMEPYIHRSGAPPTLSYPHRSVEDLRTSGASCALCRTVVLSFDALHPRNNISMDYMEGRKPYGVAAWAKEEIAKAKGYVFIYTEKDKTSKLIFRYQVDADWAANRNMDVNPRIGEREGNVKDVSLDIHGKLKSNCEEDTMREQNGFHLSGSSSGLELTRIPDLSKEDNKHLIDWTEQGSTIERVHRFLDETSDFAKYLPKSLVRELPTRLLHLTAGTPEPTVRLIDGANASLDINTPYIALSHSWGNTMPIQLIASRLAEFTSGIAFSDLPATFRDAAALTLELGVSYLWIDSLCIIQDSASDWLHEAQRMASVYAFSHLTIAASASKNPTTGLSPSPRPRTVIVRPTWTGFIQEWGLQPGQTLRITNPWYEEFDNTIVSSPLNRRGWTYQEYALSPRVLHCTDGEWWWNTISDGIYRETSTKPTRFFTGPGSITWPDKLSFFNIDRRRQTHTPDIWFWDYLTSQYNQRALTKRKDKLVAFGAVAQLFGQINGLPVDKPGEYVAGAWRSYLPFGLHWSTGENAERHVSQPGSEDEQYVIPSWSWGSIDGLVRFHDGNSLKETRDEQTKGMPRLVDVNVVTEGGQFGPVKSGYIILHGPIFRIRVAKKPRDHKENAFYRGFKVLRSDGTEAWQHDGQAFSLDTWKGRLDEWVDDREMYFMIGYFEKDDGYGSGFAILLDLVGNATNEKGVFRRIGSTRFSFDGLTKLISDVRQDGNEPLRDGEYIDFDPKTGFYTYKIV</sequence>
<proteinExistence type="predicted"/>
<feature type="domain" description="Heterokaryon incompatibility" evidence="1">
    <location>
        <begin position="293"/>
        <end position="447"/>
    </location>
</feature>
<dbReference type="PANTHER" id="PTHR33112:SF16">
    <property type="entry name" value="HETEROKARYON INCOMPATIBILITY DOMAIN-CONTAINING PROTEIN"/>
    <property type="match status" value="1"/>
</dbReference>
<dbReference type="GeneID" id="87922696"/>